<keyword evidence="2" id="KW-1185">Reference proteome</keyword>
<protein>
    <submittedName>
        <fullName evidence="1">Uncharacterized protein</fullName>
    </submittedName>
</protein>
<proteinExistence type="predicted"/>
<evidence type="ECO:0000313" key="2">
    <source>
        <dbReference type="Proteomes" id="UP000747110"/>
    </source>
</evidence>
<comment type="caution">
    <text evidence="1">The sequence shown here is derived from an EMBL/GenBank/DDBJ whole genome shotgun (WGS) entry which is preliminary data.</text>
</comment>
<dbReference type="AlphaFoldDB" id="A0A8J4FSK2"/>
<evidence type="ECO:0000313" key="1">
    <source>
        <dbReference type="EMBL" id="GIL88563.1"/>
    </source>
</evidence>
<name>A0A8J4FSK2_9CHLO</name>
<sequence>KDPMVTLQQSFLRALAGVKVAPNSLLFREFDQYPLQVFWAKLVFRFWNKLVDARGSIYYWVFREELRLALLTNCQGETWGAQMLHLLRIMGCDLVGHSAITDIEEKVNALAAYRVDTAKLVEGLQSKMRAGWRSDRIAIDPRDFVSDGLHPGIKMCRYHHWMGDSKHMAGYIPHTHHISLIRFRLCCWVIEVNRPNGRVRALRYCPMCESGVVDDEYHVLMECPAYESIRLELLQAGDVLRGNMIAIMSLDNQRILAEALYEIRCMRRSWAGELII</sequence>
<dbReference type="Proteomes" id="UP000747110">
    <property type="component" value="Unassembled WGS sequence"/>
</dbReference>
<feature type="non-terminal residue" evidence="1">
    <location>
        <position position="1"/>
    </location>
</feature>
<accession>A0A8J4FSK2</accession>
<gene>
    <name evidence="1" type="ORF">Vretifemale_16511</name>
</gene>
<dbReference type="OrthoDB" id="557170at2759"/>
<reference evidence="1" key="1">
    <citation type="journal article" date="2021" name="Proc. Natl. Acad. Sci. U.S.A.">
        <title>Three genomes in the algal genus Volvox reveal the fate of a haploid sex-determining region after a transition to homothallism.</title>
        <authorList>
            <person name="Yamamoto K."/>
            <person name="Hamaji T."/>
            <person name="Kawai-Toyooka H."/>
            <person name="Matsuzaki R."/>
            <person name="Takahashi F."/>
            <person name="Nishimura Y."/>
            <person name="Kawachi M."/>
            <person name="Noguchi H."/>
            <person name="Minakuchi Y."/>
            <person name="Umen J.G."/>
            <person name="Toyoda A."/>
            <person name="Nozaki H."/>
        </authorList>
    </citation>
    <scope>NUCLEOTIDE SEQUENCE</scope>
    <source>
        <strain evidence="1">NIES-3786</strain>
    </source>
</reference>
<dbReference type="EMBL" id="BNCP01000045">
    <property type="protein sequence ID" value="GIL88563.1"/>
    <property type="molecule type" value="Genomic_DNA"/>
</dbReference>
<organism evidence="1 2">
    <name type="scientific">Volvox reticuliferus</name>
    <dbReference type="NCBI Taxonomy" id="1737510"/>
    <lineage>
        <taxon>Eukaryota</taxon>
        <taxon>Viridiplantae</taxon>
        <taxon>Chlorophyta</taxon>
        <taxon>core chlorophytes</taxon>
        <taxon>Chlorophyceae</taxon>
        <taxon>CS clade</taxon>
        <taxon>Chlamydomonadales</taxon>
        <taxon>Volvocaceae</taxon>
        <taxon>Volvox</taxon>
    </lineage>
</organism>